<evidence type="ECO:0000313" key="3">
    <source>
        <dbReference type="Proteomes" id="UP001499978"/>
    </source>
</evidence>
<evidence type="ECO:0000313" key="2">
    <source>
        <dbReference type="EMBL" id="GAA2512492.1"/>
    </source>
</evidence>
<protein>
    <submittedName>
        <fullName evidence="2">Uncharacterized protein</fullName>
    </submittedName>
</protein>
<dbReference type="EMBL" id="BAAARY010000001">
    <property type="protein sequence ID" value="GAA2512492.1"/>
    <property type="molecule type" value="Genomic_DNA"/>
</dbReference>
<sequence length="211" mass="22162">MRARLLTGDDRLGRRDSRARLRRWSDSARLRRWPGRAGDGPPWLLGRPAGQSGQGVLTGTHVAVFVDNGELFGAPGVDMVAAQLLGGPTGGAGRALRLAPRHASVVGLCGPRRCGRGRLCWTPVHATGRRGGRSALRSGETGPGLPGVDGPNRGPAIGAQLLVAPWIGQRARPTLEGTVAVPRLLIRLWRTGGGRRGRRRLGGGRTAGGVE</sequence>
<gene>
    <name evidence="2" type="ORF">GCM10010201_04770</name>
</gene>
<comment type="caution">
    <text evidence="2">The sequence shown here is derived from an EMBL/GenBank/DDBJ whole genome shotgun (WGS) entry which is preliminary data.</text>
</comment>
<organism evidence="2 3">
    <name type="scientific">Pilimelia columellifera subsp. columellifera</name>
    <dbReference type="NCBI Taxonomy" id="706583"/>
    <lineage>
        <taxon>Bacteria</taxon>
        <taxon>Bacillati</taxon>
        <taxon>Actinomycetota</taxon>
        <taxon>Actinomycetes</taxon>
        <taxon>Micromonosporales</taxon>
        <taxon>Micromonosporaceae</taxon>
        <taxon>Pilimelia</taxon>
    </lineage>
</organism>
<evidence type="ECO:0000256" key="1">
    <source>
        <dbReference type="SAM" id="MobiDB-lite"/>
    </source>
</evidence>
<accession>A0ABN3N5G5</accession>
<proteinExistence type="predicted"/>
<feature type="region of interest" description="Disordered" evidence="1">
    <location>
        <begin position="130"/>
        <end position="153"/>
    </location>
</feature>
<dbReference type="Proteomes" id="UP001499978">
    <property type="component" value="Unassembled WGS sequence"/>
</dbReference>
<keyword evidence="3" id="KW-1185">Reference proteome</keyword>
<name>A0ABN3N5G5_9ACTN</name>
<reference evidence="2 3" key="1">
    <citation type="journal article" date="2019" name="Int. J. Syst. Evol. Microbiol.">
        <title>The Global Catalogue of Microorganisms (GCM) 10K type strain sequencing project: providing services to taxonomists for standard genome sequencing and annotation.</title>
        <authorList>
            <consortium name="The Broad Institute Genomics Platform"/>
            <consortium name="The Broad Institute Genome Sequencing Center for Infectious Disease"/>
            <person name="Wu L."/>
            <person name="Ma J."/>
        </authorList>
    </citation>
    <scope>NUCLEOTIDE SEQUENCE [LARGE SCALE GENOMIC DNA]</scope>
    <source>
        <strain evidence="2 3">JCM 3367</strain>
    </source>
</reference>